<evidence type="ECO:0000256" key="2">
    <source>
        <dbReference type="SAM" id="Phobius"/>
    </source>
</evidence>
<dbReference type="Gene3D" id="1.20.58.340">
    <property type="entry name" value="Magnesium transport protein CorA, transmembrane region"/>
    <property type="match status" value="1"/>
</dbReference>
<name>A0A165JPU9_XYLHT</name>
<dbReference type="EMBL" id="KV407454">
    <property type="protein sequence ID" value="KZF26495.1"/>
    <property type="molecule type" value="Genomic_DNA"/>
</dbReference>
<organism evidence="3 4">
    <name type="scientific">Xylona heveae (strain CBS 132557 / TC161)</name>
    <dbReference type="NCBI Taxonomy" id="1328760"/>
    <lineage>
        <taxon>Eukaryota</taxon>
        <taxon>Fungi</taxon>
        <taxon>Dikarya</taxon>
        <taxon>Ascomycota</taxon>
        <taxon>Pezizomycotina</taxon>
        <taxon>Xylonomycetes</taxon>
        <taxon>Xylonales</taxon>
        <taxon>Xylonaceae</taxon>
        <taxon>Xylona</taxon>
    </lineage>
</organism>
<dbReference type="Proteomes" id="UP000076632">
    <property type="component" value="Unassembled WGS sequence"/>
</dbReference>
<dbReference type="STRING" id="1328760.A0A165JPU9"/>
<sequence length="597" mass="68824">MVKDYTSPQETRHPYYKQTGVPNLFRQFHNFDDKTVFGKYEELVNDADSRNFVIDFSTEEAWAAFNLQSHDFIGLLKTKRPPSLGTRWINIWAPNLQKDVVQAIALYYGFSPRLLGLMCSDPLKPMPMVIAERKRRFYHRTSKDDTVRKTASSYVTDAEVGIQMTERKSAETSALRLDLNHYHLVDEVWHYSSVDWGRSYMCLGFNSLYNVHIDLSNTDDKERSRLDVPDGKRVWSWLIICDDGTVISVHEDPFPGNHCQSKARKSAIRAIRRNLLIVFGQLSRATDESDMPNPITLLPIRKGPHTPQNYPEGVSAATNNTDAPSLLLYYLFDDWYTSYSLVVRTGHQYAAELDKLREQMLDKPELRQIDRLHHIGRQLGVLKRIYRSYELIIDRVLEKQRPATFNQMDYTEPQSTHGLKPKIEAITRRHMHRIFSDVEAPETDGFLGAPLSQAAIVRFERLKDRIGLYALSEIQECLEEKESLVLMNFNLIAIKESFSVERLTRITILLSKVAMLFMPVSLMTAYFSVQIPDLQSEYTATTYWASFSVIMALSVLSLVVFGMLSGTVEGKTIYKPFSQSIAEVYRRTFRPKKKIHG</sequence>
<keyword evidence="2" id="KW-0812">Transmembrane</keyword>
<evidence type="ECO:0000313" key="4">
    <source>
        <dbReference type="Proteomes" id="UP000076632"/>
    </source>
</evidence>
<dbReference type="GO" id="GO:0005886">
    <property type="term" value="C:plasma membrane"/>
    <property type="evidence" value="ECO:0007669"/>
    <property type="project" value="UniProtKB-SubCell"/>
</dbReference>
<dbReference type="GO" id="GO:0050897">
    <property type="term" value="F:cobalt ion binding"/>
    <property type="evidence" value="ECO:0007669"/>
    <property type="project" value="TreeGrafter"/>
</dbReference>
<dbReference type="OrthoDB" id="5430812at2759"/>
<proteinExistence type="predicted"/>
<accession>A0A165JPU9</accession>
<dbReference type="PANTHER" id="PTHR46494:SF1">
    <property type="entry name" value="CORA FAMILY METAL ION TRANSPORTER (EUROFUNG)"/>
    <property type="match status" value="1"/>
</dbReference>
<dbReference type="SUPFAM" id="SSF143865">
    <property type="entry name" value="CorA soluble domain-like"/>
    <property type="match status" value="1"/>
</dbReference>
<protein>
    <recommendedName>
        <fullName evidence="5">ADP-ribosylation factor</fullName>
    </recommendedName>
</protein>
<dbReference type="GO" id="GO:0000287">
    <property type="term" value="F:magnesium ion binding"/>
    <property type="evidence" value="ECO:0007669"/>
    <property type="project" value="TreeGrafter"/>
</dbReference>
<reference evidence="3 4" key="1">
    <citation type="journal article" date="2016" name="Fungal Biol.">
        <title>The genome of Xylona heveae provides a window into fungal endophytism.</title>
        <authorList>
            <person name="Gazis R."/>
            <person name="Kuo A."/>
            <person name="Riley R."/>
            <person name="LaButti K."/>
            <person name="Lipzen A."/>
            <person name="Lin J."/>
            <person name="Amirebrahimi M."/>
            <person name="Hesse C.N."/>
            <person name="Spatafora J.W."/>
            <person name="Henrissat B."/>
            <person name="Hainaut M."/>
            <person name="Grigoriev I.V."/>
            <person name="Hibbett D.S."/>
        </authorList>
    </citation>
    <scope>NUCLEOTIDE SEQUENCE [LARGE SCALE GENOMIC DNA]</scope>
    <source>
        <strain evidence="3 4">TC161</strain>
    </source>
</reference>
<dbReference type="PANTHER" id="PTHR46494">
    <property type="entry name" value="CORA FAMILY METAL ION TRANSPORTER (EUROFUNG)"/>
    <property type="match status" value="1"/>
</dbReference>
<dbReference type="AlphaFoldDB" id="A0A165JPU9"/>
<dbReference type="GO" id="GO:0015095">
    <property type="term" value="F:magnesium ion transmembrane transporter activity"/>
    <property type="evidence" value="ECO:0007669"/>
    <property type="project" value="TreeGrafter"/>
</dbReference>
<comment type="subcellular location">
    <subcellularLocation>
        <location evidence="1">Cell membrane</location>
        <topology evidence="1">Multi-pass membrane protein</topology>
    </subcellularLocation>
</comment>
<dbReference type="InParanoid" id="A0A165JPU9"/>
<dbReference type="OMA" id="FGTRWIN"/>
<evidence type="ECO:0000313" key="3">
    <source>
        <dbReference type="EMBL" id="KZF26495.1"/>
    </source>
</evidence>
<dbReference type="GeneID" id="28900845"/>
<dbReference type="RefSeq" id="XP_018192050.1">
    <property type="nucleotide sequence ID" value="XM_018335708.1"/>
</dbReference>
<evidence type="ECO:0008006" key="5">
    <source>
        <dbReference type="Google" id="ProtNLM"/>
    </source>
</evidence>
<feature type="transmembrane region" description="Helical" evidence="2">
    <location>
        <begin position="509"/>
        <end position="531"/>
    </location>
</feature>
<gene>
    <name evidence="3" type="ORF">L228DRAFT_279684</name>
</gene>
<feature type="transmembrane region" description="Helical" evidence="2">
    <location>
        <begin position="543"/>
        <end position="564"/>
    </location>
</feature>
<keyword evidence="2" id="KW-1133">Transmembrane helix</keyword>
<evidence type="ECO:0000256" key="1">
    <source>
        <dbReference type="ARBA" id="ARBA00004651"/>
    </source>
</evidence>
<keyword evidence="4" id="KW-1185">Reference proteome</keyword>
<keyword evidence="2" id="KW-0472">Membrane</keyword>
<dbReference type="GO" id="GO:0015087">
    <property type="term" value="F:cobalt ion transmembrane transporter activity"/>
    <property type="evidence" value="ECO:0007669"/>
    <property type="project" value="TreeGrafter"/>
</dbReference>
<dbReference type="InterPro" id="IPR045861">
    <property type="entry name" value="CorA_cytoplasmic_dom"/>
</dbReference>